<name>A0A1H2H6D2_9GAMM</name>
<protein>
    <recommendedName>
        <fullName evidence="4">Leucyl-tRNA synthetase</fullName>
    </recommendedName>
</protein>
<evidence type="ECO:0000313" key="3">
    <source>
        <dbReference type="Proteomes" id="UP000243063"/>
    </source>
</evidence>
<reference evidence="3" key="1">
    <citation type="submission" date="2016-10" db="EMBL/GenBank/DDBJ databases">
        <authorList>
            <person name="Varghese N."/>
            <person name="Submissions S."/>
        </authorList>
    </citation>
    <scope>NUCLEOTIDE SEQUENCE [LARGE SCALE GENOMIC DNA]</scope>
    <source>
        <strain evidence="3">CCTCC 2012022</strain>
    </source>
</reference>
<sequence>MAQAKADLDLEEDFVVDAEQDDTPAASETPAGKTSSLAKRRVIDNLLEERRLKKQLSEYDFDL</sequence>
<dbReference type="RefSeq" id="WP_090214292.1">
    <property type="nucleotide sequence ID" value="NZ_LT629780.1"/>
</dbReference>
<evidence type="ECO:0008006" key="4">
    <source>
        <dbReference type="Google" id="ProtNLM"/>
    </source>
</evidence>
<dbReference type="EMBL" id="LT629780">
    <property type="protein sequence ID" value="SDU27385.1"/>
    <property type="molecule type" value="Genomic_DNA"/>
</dbReference>
<organism evidence="2 3">
    <name type="scientific">Geopseudomonas guangdongensis</name>
    <dbReference type="NCBI Taxonomy" id="1245526"/>
    <lineage>
        <taxon>Bacteria</taxon>
        <taxon>Pseudomonadati</taxon>
        <taxon>Pseudomonadota</taxon>
        <taxon>Gammaproteobacteria</taxon>
        <taxon>Pseudomonadales</taxon>
        <taxon>Pseudomonadaceae</taxon>
        <taxon>Geopseudomonas</taxon>
    </lineage>
</organism>
<dbReference type="STRING" id="1245526.SAMN05216580_2154"/>
<accession>A0A1H2H6D2</accession>
<dbReference type="AlphaFoldDB" id="A0A1H2H6D2"/>
<gene>
    <name evidence="2" type="ORF">SAMN05216580_2154</name>
</gene>
<proteinExistence type="predicted"/>
<keyword evidence="3" id="KW-1185">Reference proteome</keyword>
<dbReference type="Pfam" id="PF26620">
    <property type="entry name" value="DUF8197"/>
    <property type="match status" value="1"/>
</dbReference>
<evidence type="ECO:0000313" key="2">
    <source>
        <dbReference type="EMBL" id="SDU27385.1"/>
    </source>
</evidence>
<dbReference type="OrthoDB" id="7030750at2"/>
<dbReference type="NCBIfam" id="NF046101">
    <property type="entry name" value="PA3496_fam"/>
    <property type="match status" value="1"/>
</dbReference>
<evidence type="ECO:0000256" key="1">
    <source>
        <dbReference type="SAM" id="MobiDB-lite"/>
    </source>
</evidence>
<dbReference type="InterPro" id="IPR058510">
    <property type="entry name" value="DUF8197"/>
</dbReference>
<feature type="region of interest" description="Disordered" evidence="1">
    <location>
        <begin position="17"/>
        <end position="37"/>
    </location>
</feature>
<dbReference type="Proteomes" id="UP000243063">
    <property type="component" value="Chromosome I"/>
</dbReference>
<dbReference type="InterPro" id="IPR058059">
    <property type="entry name" value="PA3496-like"/>
</dbReference>